<dbReference type="Proteomes" id="UP000438448">
    <property type="component" value="Unassembled WGS sequence"/>
</dbReference>
<name>A0A7K0D2V5_9NOCA</name>
<keyword evidence="2" id="KW-1185">Reference proteome</keyword>
<evidence type="ECO:0000313" key="1">
    <source>
        <dbReference type="EMBL" id="MQY19997.1"/>
    </source>
</evidence>
<protein>
    <submittedName>
        <fullName evidence="1">Uncharacterized protein</fullName>
    </submittedName>
</protein>
<comment type="caution">
    <text evidence="1">The sequence shown here is derived from an EMBL/GenBank/DDBJ whole genome shotgun (WGS) entry which is preliminary data.</text>
</comment>
<dbReference type="EMBL" id="WEGK01000005">
    <property type="protein sequence ID" value="MQY19997.1"/>
    <property type="molecule type" value="Genomic_DNA"/>
</dbReference>
<sequence>MYRPHQKYDRAEAVTVIGGPIEVKLNWDRLDEPTR</sequence>
<accession>A0A7K0D2V5</accession>
<dbReference type="AlphaFoldDB" id="A0A7K0D2V5"/>
<reference evidence="1 2" key="1">
    <citation type="submission" date="2019-10" db="EMBL/GenBank/DDBJ databases">
        <title>Nocardia macrotermitis sp. nov. and Nocardia aurantia sp. nov., isolated from the gut of fungus growing-termite Macrotermes natalensis.</title>
        <authorList>
            <person name="Benndorf R."/>
            <person name="Schwitalla J."/>
            <person name="Martin K."/>
            <person name="De Beer W."/>
            <person name="Kaster A.-K."/>
            <person name="Vollmers J."/>
            <person name="Poulsen M."/>
            <person name="Beemelmanns C."/>
        </authorList>
    </citation>
    <scope>NUCLEOTIDE SEQUENCE [LARGE SCALE GENOMIC DNA]</scope>
    <source>
        <strain evidence="1 2">RB20</strain>
    </source>
</reference>
<organism evidence="1 2">
    <name type="scientific">Nocardia macrotermitis</name>
    <dbReference type="NCBI Taxonomy" id="2585198"/>
    <lineage>
        <taxon>Bacteria</taxon>
        <taxon>Bacillati</taxon>
        <taxon>Actinomycetota</taxon>
        <taxon>Actinomycetes</taxon>
        <taxon>Mycobacteriales</taxon>
        <taxon>Nocardiaceae</taxon>
        <taxon>Nocardia</taxon>
    </lineage>
</organism>
<evidence type="ECO:0000313" key="2">
    <source>
        <dbReference type="Proteomes" id="UP000438448"/>
    </source>
</evidence>
<proteinExistence type="predicted"/>
<gene>
    <name evidence="1" type="ORF">NRB20_30920</name>
</gene>